<dbReference type="Gene3D" id="3.30.70.100">
    <property type="match status" value="1"/>
</dbReference>
<reference evidence="3 4" key="1">
    <citation type="submission" date="2024-01" db="EMBL/GenBank/DDBJ databases">
        <title>Uliginosibacterium soil sp. nov.</title>
        <authorList>
            <person name="Lv Y."/>
        </authorList>
    </citation>
    <scope>NUCLEOTIDE SEQUENCE [LARGE SCALE GENOMIC DNA]</scope>
    <source>
        <strain evidence="3 4">H3</strain>
    </source>
</reference>
<keyword evidence="1" id="KW-0560">Oxidoreductase</keyword>
<evidence type="ECO:0000313" key="3">
    <source>
        <dbReference type="EMBL" id="MEC5384704.1"/>
    </source>
</evidence>
<sequence length="255" mass="28214">MSVSPQPSILNISTYKFVTIDDCEALRDRLEAHCSALGLKGTILIASEGINMFLAGSREAIDAAMSFLHADVRFADLVAKESLSETVPFRHLKVKHKKEIIRMDRPAIQPQAGRAPAVSAETLKRWLDQGHDDAGRPVVTLDTRNAFEADVGRFKDCIDYRINKFSEFPPVVEAQADTLRDKTVVTYCTGGIRCEKAAIVMREAGLENVFQLDGGILKYFEKVGNAHWQGDCFVFDERRGVDPALNPSKGEDAAD</sequence>
<name>A0ABU6JZD3_9RHOO</name>
<comment type="caution">
    <text evidence="3">The sequence shown here is derived from an EMBL/GenBank/DDBJ whole genome shotgun (WGS) entry which is preliminary data.</text>
</comment>
<dbReference type="SUPFAM" id="SSF52821">
    <property type="entry name" value="Rhodanese/Cell cycle control phosphatase"/>
    <property type="match status" value="1"/>
</dbReference>
<dbReference type="PANTHER" id="PTHR43268">
    <property type="entry name" value="THIOSULFATE SULFURTRANSFERASE/RHODANESE-LIKE DOMAIN-CONTAINING PROTEIN 2"/>
    <property type="match status" value="1"/>
</dbReference>
<dbReference type="PROSITE" id="PS50206">
    <property type="entry name" value="RHODANESE_3"/>
    <property type="match status" value="1"/>
</dbReference>
<dbReference type="NCBIfam" id="NF003703">
    <property type="entry name" value="PRK05320.1"/>
    <property type="match status" value="1"/>
</dbReference>
<dbReference type="SMART" id="SM00450">
    <property type="entry name" value="RHOD"/>
    <property type="match status" value="1"/>
</dbReference>
<keyword evidence="4" id="KW-1185">Reference proteome</keyword>
<dbReference type="Pfam" id="PF00581">
    <property type="entry name" value="Rhodanese"/>
    <property type="match status" value="1"/>
</dbReference>
<feature type="domain" description="Rhodanese" evidence="2">
    <location>
        <begin position="134"/>
        <end position="228"/>
    </location>
</feature>
<organism evidence="3 4">
    <name type="scientific">Uliginosibacterium silvisoli</name>
    <dbReference type="NCBI Taxonomy" id="3114758"/>
    <lineage>
        <taxon>Bacteria</taxon>
        <taxon>Pseudomonadati</taxon>
        <taxon>Pseudomonadota</taxon>
        <taxon>Betaproteobacteria</taxon>
        <taxon>Rhodocyclales</taxon>
        <taxon>Zoogloeaceae</taxon>
        <taxon>Uliginosibacterium</taxon>
    </lineage>
</organism>
<dbReference type="InterPro" id="IPR036873">
    <property type="entry name" value="Rhodanese-like_dom_sf"/>
</dbReference>
<dbReference type="CDD" id="cd01518">
    <property type="entry name" value="RHOD_YceA"/>
    <property type="match status" value="1"/>
</dbReference>
<gene>
    <name evidence="1" type="primary">trhO</name>
    <name evidence="3" type="ORF">VVD49_03160</name>
</gene>
<dbReference type="EC" id="1.14.-.-" evidence="1"/>
<dbReference type="InterPro" id="IPR020936">
    <property type="entry name" value="TrhO"/>
</dbReference>
<dbReference type="InterPro" id="IPR040503">
    <property type="entry name" value="TRHO_N"/>
</dbReference>
<evidence type="ECO:0000259" key="2">
    <source>
        <dbReference type="PROSITE" id="PS50206"/>
    </source>
</evidence>
<evidence type="ECO:0000313" key="4">
    <source>
        <dbReference type="Proteomes" id="UP001331561"/>
    </source>
</evidence>
<protein>
    <recommendedName>
        <fullName evidence="1">tRNA uridine(34) hydroxylase</fullName>
        <ecNumber evidence="1">1.14.-.-</ecNumber>
    </recommendedName>
    <alternativeName>
        <fullName evidence="1">tRNA hydroxylation protein O</fullName>
    </alternativeName>
</protein>
<dbReference type="InterPro" id="IPR001763">
    <property type="entry name" value="Rhodanese-like_dom"/>
</dbReference>
<accession>A0ABU6JZD3</accession>
<comment type="similarity">
    <text evidence="1">Belongs to the TrhO family.</text>
</comment>
<dbReference type="Gene3D" id="3.40.250.10">
    <property type="entry name" value="Rhodanese-like domain"/>
    <property type="match status" value="1"/>
</dbReference>
<comment type="function">
    <text evidence="1">Catalyzes oxygen-dependent 5-hydroxyuridine (ho5U) modification at position 34 in tRNAs.</text>
</comment>
<dbReference type="Pfam" id="PF17773">
    <property type="entry name" value="UPF0176_N"/>
    <property type="match status" value="1"/>
</dbReference>
<dbReference type="PANTHER" id="PTHR43268:SF3">
    <property type="entry name" value="RHODANESE-LIKE DOMAIN-CONTAINING PROTEIN 7-RELATED"/>
    <property type="match status" value="1"/>
</dbReference>
<comment type="catalytic activity">
    <reaction evidence="1">
        <text>uridine(34) in tRNA + AH2 + O2 = 5-hydroxyuridine(34) in tRNA + A + H2O</text>
        <dbReference type="Rhea" id="RHEA:64224"/>
        <dbReference type="Rhea" id="RHEA-COMP:11727"/>
        <dbReference type="Rhea" id="RHEA-COMP:13381"/>
        <dbReference type="ChEBI" id="CHEBI:13193"/>
        <dbReference type="ChEBI" id="CHEBI:15377"/>
        <dbReference type="ChEBI" id="CHEBI:15379"/>
        <dbReference type="ChEBI" id="CHEBI:17499"/>
        <dbReference type="ChEBI" id="CHEBI:65315"/>
        <dbReference type="ChEBI" id="CHEBI:136877"/>
    </reaction>
</comment>
<dbReference type="RefSeq" id="WP_327597675.1">
    <property type="nucleotide sequence ID" value="NZ_JAYXHS010000001.1"/>
</dbReference>
<keyword evidence="1" id="KW-0819">tRNA processing</keyword>
<evidence type="ECO:0000256" key="1">
    <source>
        <dbReference type="HAMAP-Rule" id="MF_00469"/>
    </source>
</evidence>
<dbReference type="HAMAP" id="MF_00469">
    <property type="entry name" value="TrhO"/>
    <property type="match status" value="1"/>
</dbReference>
<dbReference type="Proteomes" id="UP001331561">
    <property type="component" value="Unassembled WGS sequence"/>
</dbReference>
<proteinExistence type="inferred from homology"/>
<dbReference type="EMBL" id="JAYXHS010000001">
    <property type="protein sequence ID" value="MEC5384704.1"/>
    <property type="molecule type" value="Genomic_DNA"/>
</dbReference>